<evidence type="ECO:0000256" key="4">
    <source>
        <dbReference type="ARBA" id="ARBA00022840"/>
    </source>
</evidence>
<evidence type="ECO:0000313" key="8">
    <source>
        <dbReference type="EMBL" id="MBP0493326.1"/>
    </source>
</evidence>
<evidence type="ECO:0000256" key="3">
    <source>
        <dbReference type="ARBA" id="ARBA00022741"/>
    </source>
</evidence>
<comment type="caution">
    <text evidence="6">Lacks conserved residue(s) required for the propagation of feature annotation.</text>
</comment>
<dbReference type="InterPro" id="IPR011063">
    <property type="entry name" value="TilS/TtcA_N"/>
</dbReference>
<comment type="similarity">
    <text evidence="6">Belongs to the tRNA(Ile)-lysidine synthase family.</text>
</comment>
<comment type="function">
    <text evidence="6">Ligates lysine onto the cytidine present at position 34 of the AUA codon-specific tRNA(Ile) that contains the anticodon CAU, in an ATP-dependent manner. Cytidine is converted to lysidine, thus changing the amino acid specificity of the tRNA from methionine to isoleucine.</text>
</comment>
<comment type="catalytic activity">
    <reaction evidence="5 6">
        <text>cytidine(34) in tRNA(Ile2) + L-lysine + ATP = lysidine(34) in tRNA(Ile2) + AMP + diphosphate + H(+)</text>
        <dbReference type="Rhea" id="RHEA:43744"/>
        <dbReference type="Rhea" id="RHEA-COMP:10625"/>
        <dbReference type="Rhea" id="RHEA-COMP:10670"/>
        <dbReference type="ChEBI" id="CHEBI:15378"/>
        <dbReference type="ChEBI" id="CHEBI:30616"/>
        <dbReference type="ChEBI" id="CHEBI:32551"/>
        <dbReference type="ChEBI" id="CHEBI:33019"/>
        <dbReference type="ChEBI" id="CHEBI:82748"/>
        <dbReference type="ChEBI" id="CHEBI:83665"/>
        <dbReference type="ChEBI" id="CHEBI:456215"/>
        <dbReference type="EC" id="6.3.4.19"/>
    </reaction>
</comment>
<dbReference type="Gene3D" id="3.40.50.620">
    <property type="entry name" value="HUPs"/>
    <property type="match status" value="1"/>
</dbReference>
<dbReference type="HAMAP" id="MF_01161">
    <property type="entry name" value="tRNA_Ile_lys_synt"/>
    <property type="match status" value="1"/>
</dbReference>
<sequence>MKPPQGLDSEFAAAMAGLGPFGPAPRLAAGVSGGPHSLALAVLARDWAAARGGRLLALVADHGLRPESGGEAAWVAARLAQLGVDAQVLALYLAAGPGLHERARAARLSALAAAAEAAGTPWLLLGQHRADQAETLAFRALRGSGVAGLAGMVPARPAGGVLILRPLLGVAPAAIERFLAARGLVPVRDPSNDDPRFARARLRRALDDPGGTGPGVAALAEAASAFGMRRARLRAAVAARLVGCATFRPEGWAVLDVAALGRDAVAEAALSSLVRAVGGGAHPPARAAVAALLGRGGGSLGGVLWRGRFVGREPGRCAAAVPAAPGVLWDGRWRVVAAPGDGWIGAAGPGFPGGNLPGFVAAGLPVLRDAAGRVLAGPGPGPGWKVEFRPDSGPLA</sequence>
<dbReference type="PANTHER" id="PTHR43033:SF5">
    <property type="entry name" value="TRNA(ILE)-LYSIDINE SYNTHETASE"/>
    <property type="match status" value="1"/>
</dbReference>
<keyword evidence="1 6" id="KW-0436">Ligase</keyword>
<evidence type="ECO:0000313" key="9">
    <source>
        <dbReference type="Proteomes" id="UP000677537"/>
    </source>
</evidence>
<keyword evidence="4" id="KW-0067">ATP-binding</keyword>
<protein>
    <recommendedName>
        <fullName evidence="6">tRNA(Ile)-lysidine synthase</fullName>
        <ecNumber evidence="6">6.3.4.19</ecNumber>
    </recommendedName>
    <alternativeName>
        <fullName evidence="6">tRNA(Ile)-2-lysyl-cytidine synthase</fullName>
    </alternativeName>
    <alternativeName>
        <fullName evidence="6">tRNA(Ile)-lysidine synthetase</fullName>
    </alternativeName>
</protein>
<keyword evidence="6" id="KW-0963">Cytoplasm</keyword>
<evidence type="ECO:0000259" key="7">
    <source>
        <dbReference type="Pfam" id="PF01171"/>
    </source>
</evidence>
<comment type="caution">
    <text evidence="8">The sequence shown here is derived from an EMBL/GenBank/DDBJ whole genome shotgun (WGS) entry which is preliminary data.</text>
</comment>
<feature type="domain" description="tRNA(Ile)-lysidine/2-thiocytidine synthase N-terminal" evidence="7">
    <location>
        <begin position="28"/>
        <end position="204"/>
    </location>
</feature>
<dbReference type="InterPro" id="IPR012795">
    <property type="entry name" value="tRNA_Ile_lys_synt_N"/>
</dbReference>
<dbReference type="EC" id="6.3.4.19" evidence="6"/>
<proteinExistence type="inferred from homology"/>
<dbReference type="EMBL" id="JAGIZA010000005">
    <property type="protein sequence ID" value="MBP0493326.1"/>
    <property type="molecule type" value="Genomic_DNA"/>
</dbReference>
<organism evidence="8 9">
    <name type="scientific">Roseomonas indoligenes</name>
    <dbReference type="NCBI Taxonomy" id="2820811"/>
    <lineage>
        <taxon>Bacteria</taxon>
        <taxon>Pseudomonadati</taxon>
        <taxon>Pseudomonadota</taxon>
        <taxon>Alphaproteobacteria</taxon>
        <taxon>Acetobacterales</taxon>
        <taxon>Roseomonadaceae</taxon>
        <taxon>Roseomonas</taxon>
    </lineage>
</organism>
<dbReference type="GO" id="GO:0005737">
    <property type="term" value="C:cytoplasm"/>
    <property type="evidence" value="ECO:0007669"/>
    <property type="project" value="UniProtKB-SubCell"/>
</dbReference>
<gene>
    <name evidence="6 8" type="primary">tilS</name>
    <name evidence="8" type="ORF">J5Y10_11115</name>
</gene>
<dbReference type="GO" id="GO:0005524">
    <property type="term" value="F:ATP binding"/>
    <property type="evidence" value="ECO:0007669"/>
    <property type="project" value="UniProtKB-KW"/>
</dbReference>
<keyword evidence="2 6" id="KW-0819">tRNA processing</keyword>
<dbReference type="InterPro" id="IPR014729">
    <property type="entry name" value="Rossmann-like_a/b/a_fold"/>
</dbReference>
<dbReference type="Proteomes" id="UP000677537">
    <property type="component" value="Unassembled WGS sequence"/>
</dbReference>
<name>A0A940MWG7_9PROT</name>
<keyword evidence="3" id="KW-0547">Nucleotide-binding</keyword>
<dbReference type="SUPFAM" id="SSF52402">
    <property type="entry name" value="Adenine nucleotide alpha hydrolases-like"/>
    <property type="match status" value="1"/>
</dbReference>
<dbReference type="PANTHER" id="PTHR43033">
    <property type="entry name" value="TRNA(ILE)-LYSIDINE SYNTHASE-RELATED"/>
    <property type="match status" value="1"/>
</dbReference>
<evidence type="ECO:0000256" key="1">
    <source>
        <dbReference type="ARBA" id="ARBA00022598"/>
    </source>
</evidence>
<dbReference type="InterPro" id="IPR012094">
    <property type="entry name" value="tRNA_Ile_lys_synt"/>
</dbReference>
<dbReference type="GO" id="GO:0006400">
    <property type="term" value="P:tRNA modification"/>
    <property type="evidence" value="ECO:0007669"/>
    <property type="project" value="UniProtKB-UniRule"/>
</dbReference>
<dbReference type="AlphaFoldDB" id="A0A940MWG7"/>
<reference evidence="8" key="1">
    <citation type="submission" date="2021-03" db="EMBL/GenBank/DDBJ databases">
        <authorList>
            <person name="So Y."/>
        </authorList>
    </citation>
    <scope>NUCLEOTIDE SEQUENCE</scope>
    <source>
        <strain evidence="8">SG15</strain>
    </source>
</reference>
<evidence type="ECO:0000256" key="6">
    <source>
        <dbReference type="HAMAP-Rule" id="MF_01161"/>
    </source>
</evidence>
<dbReference type="CDD" id="cd01992">
    <property type="entry name" value="TilS_N"/>
    <property type="match status" value="1"/>
</dbReference>
<dbReference type="Pfam" id="PF01171">
    <property type="entry name" value="ATP_bind_3"/>
    <property type="match status" value="1"/>
</dbReference>
<evidence type="ECO:0000256" key="5">
    <source>
        <dbReference type="ARBA" id="ARBA00048539"/>
    </source>
</evidence>
<dbReference type="RefSeq" id="WP_209373521.1">
    <property type="nucleotide sequence ID" value="NZ_JAGIZA010000005.1"/>
</dbReference>
<accession>A0A940MWG7</accession>
<comment type="subcellular location">
    <subcellularLocation>
        <location evidence="6">Cytoplasm</location>
    </subcellularLocation>
</comment>
<evidence type="ECO:0000256" key="2">
    <source>
        <dbReference type="ARBA" id="ARBA00022694"/>
    </source>
</evidence>
<dbReference type="GO" id="GO:0032267">
    <property type="term" value="F:tRNA(Ile)-lysidine synthase activity"/>
    <property type="evidence" value="ECO:0007669"/>
    <property type="project" value="UniProtKB-EC"/>
</dbReference>
<keyword evidence="9" id="KW-1185">Reference proteome</keyword>
<dbReference type="NCBIfam" id="TIGR02432">
    <property type="entry name" value="lysidine_TilS_N"/>
    <property type="match status" value="1"/>
</dbReference>